<proteinExistence type="predicted"/>
<keyword evidence="4" id="KW-1185">Reference proteome</keyword>
<organism evidence="3 4">
    <name type="scientific">Planococcus maritimus</name>
    <dbReference type="NCBI Taxonomy" id="192421"/>
    <lineage>
        <taxon>Bacteria</taxon>
        <taxon>Bacillati</taxon>
        <taxon>Bacillota</taxon>
        <taxon>Bacilli</taxon>
        <taxon>Bacillales</taxon>
        <taxon>Caryophanaceae</taxon>
        <taxon>Planococcus</taxon>
    </lineage>
</organism>
<evidence type="ECO:0000313" key="4">
    <source>
        <dbReference type="Proteomes" id="UP000514716"/>
    </source>
</evidence>
<dbReference type="EMBL" id="CP059540">
    <property type="protein sequence ID" value="QMT17422.1"/>
    <property type="molecule type" value="Genomic_DNA"/>
</dbReference>
<name>A0A7D7RWG6_PLAMR</name>
<feature type="compositionally biased region" description="Basic and acidic residues" evidence="1">
    <location>
        <begin position="51"/>
        <end position="64"/>
    </location>
</feature>
<evidence type="ECO:0000256" key="1">
    <source>
        <dbReference type="SAM" id="MobiDB-lite"/>
    </source>
</evidence>
<gene>
    <name evidence="3" type="ORF">H1Q58_15965</name>
</gene>
<evidence type="ECO:0000313" key="3">
    <source>
        <dbReference type="EMBL" id="QMT17422.1"/>
    </source>
</evidence>
<dbReference type="Proteomes" id="UP000514716">
    <property type="component" value="Chromosome"/>
</dbReference>
<keyword evidence="2" id="KW-0472">Membrane</keyword>
<keyword evidence="2" id="KW-1133">Transmembrane helix</keyword>
<feature type="region of interest" description="Disordered" evidence="1">
    <location>
        <begin position="34"/>
        <end position="64"/>
    </location>
</feature>
<protein>
    <submittedName>
        <fullName evidence="3">Uncharacterized protein</fullName>
    </submittedName>
</protein>
<dbReference type="RefSeq" id="WP_182092106.1">
    <property type="nucleotide sequence ID" value="NZ_CP059540.1"/>
</dbReference>
<dbReference type="KEGG" id="pdec:H1Q58_15965"/>
<evidence type="ECO:0000256" key="2">
    <source>
        <dbReference type="SAM" id="Phobius"/>
    </source>
</evidence>
<dbReference type="AlphaFoldDB" id="A0A7D7RWG6"/>
<reference evidence="3 4" key="1">
    <citation type="submission" date="2020-07" db="EMBL/GenBank/DDBJ databases">
        <title>Screening of a cold-adapted Planococcus bacterium producing protease in traditional shrimp paste and protease identification by genome sequencing.</title>
        <authorList>
            <person name="Gao R."/>
            <person name="Leng W."/>
            <person name="Chu Q."/>
            <person name="Wu X."/>
            <person name="Liu H."/>
            <person name="Li X."/>
        </authorList>
    </citation>
    <scope>NUCLEOTIDE SEQUENCE [LARGE SCALE GENOMIC DNA]</scope>
    <source>
        <strain evidence="3 4">XJ11</strain>
    </source>
</reference>
<keyword evidence="2" id="KW-0812">Transmembrane</keyword>
<sequence>MFGGITVALVIFGLFLLMTGLLVGSILMMLKKSKSNKVDEVPSQEAPMKSVSEKERNRSEDEER</sequence>
<accession>A0A7D7RWG6</accession>
<feature type="transmembrane region" description="Helical" evidence="2">
    <location>
        <begin position="6"/>
        <end position="30"/>
    </location>
</feature>